<dbReference type="InterPro" id="IPR042488">
    <property type="entry name" value="Rad4_BHD3_sf"/>
</dbReference>
<evidence type="ECO:0000259" key="8">
    <source>
        <dbReference type="SMART" id="SM01031"/>
    </source>
</evidence>
<dbReference type="PANTHER" id="PTHR12135">
    <property type="entry name" value="DNA REPAIR PROTEIN XP-C / RAD4"/>
    <property type="match status" value="1"/>
</dbReference>
<dbReference type="Pfam" id="PF10403">
    <property type="entry name" value="BHD_1"/>
    <property type="match status" value="1"/>
</dbReference>
<reference evidence="10 11" key="1">
    <citation type="submission" date="2024-09" db="EMBL/GenBank/DDBJ databases">
        <title>Rethinking Asexuality: The Enigmatic Case of Functional Sexual Genes in Lepraria (Stereocaulaceae).</title>
        <authorList>
            <person name="Doellman M."/>
            <person name="Sun Y."/>
            <person name="Barcenas-Pena A."/>
            <person name="Lumbsch H.T."/>
            <person name="Grewe F."/>
        </authorList>
    </citation>
    <scope>NUCLEOTIDE SEQUENCE [LARGE SCALE GENOMIC DNA]</scope>
    <source>
        <strain evidence="10 11">Grewe 0041</strain>
    </source>
</reference>
<gene>
    <name evidence="10" type="ORF">ABVK25_009781</name>
</gene>
<feature type="domain" description="Rad4 beta-hairpin" evidence="7">
    <location>
        <begin position="419"/>
        <end position="476"/>
    </location>
</feature>
<dbReference type="SUPFAM" id="SSF54001">
    <property type="entry name" value="Cysteine proteinases"/>
    <property type="match status" value="1"/>
</dbReference>
<accession>A0ABR4AWI9</accession>
<feature type="region of interest" description="Disordered" evidence="6">
    <location>
        <begin position="741"/>
        <end position="920"/>
    </location>
</feature>
<keyword evidence="4" id="KW-0234">DNA repair</keyword>
<evidence type="ECO:0000259" key="9">
    <source>
        <dbReference type="SMART" id="SM01032"/>
    </source>
</evidence>
<evidence type="ECO:0000313" key="10">
    <source>
        <dbReference type="EMBL" id="KAL2049914.1"/>
    </source>
</evidence>
<dbReference type="Proteomes" id="UP001590951">
    <property type="component" value="Unassembled WGS sequence"/>
</dbReference>
<feature type="region of interest" description="Disordered" evidence="6">
    <location>
        <begin position="684"/>
        <end position="705"/>
    </location>
</feature>
<feature type="domain" description="Rad4 beta-hairpin" evidence="9">
    <location>
        <begin position="548"/>
        <end position="622"/>
    </location>
</feature>
<evidence type="ECO:0000256" key="6">
    <source>
        <dbReference type="SAM" id="MobiDB-lite"/>
    </source>
</evidence>
<dbReference type="InterPro" id="IPR004583">
    <property type="entry name" value="DNA_repair_Rad4"/>
</dbReference>
<evidence type="ECO:0000256" key="1">
    <source>
        <dbReference type="ARBA" id="ARBA00004123"/>
    </source>
</evidence>
<name>A0ABR4AWI9_9LECA</name>
<proteinExistence type="inferred from homology"/>
<dbReference type="InterPro" id="IPR018327">
    <property type="entry name" value="BHD_2"/>
</dbReference>
<dbReference type="Gene3D" id="3.90.260.10">
    <property type="entry name" value="Transglutaminase-like"/>
    <property type="match status" value="1"/>
</dbReference>
<dbReference type="Pfam" id="PF10405">
    <property type="entry name" value="BHD_3"/>
    <property type="match status" value="1"/>
</dbReference>
<evidence type="ECO:0000256" key="4">
    <source>
        <dbReference type="ARBA" id="ARBA00023204"/>
    </source>
</evidence>
<feature type="compositionally biased region" description="Basic and acidic residues" evidence="6">
    <location>
        <begin position="27"/>
        <end position="46"/>
    </location>
</feature>
<comment type="caution">
    <text evidence="10">The sequence shown here is derived from an EMBL/GenBank/DDBJ whole genome shotgun (WGS) entry which is preliminary data.</text>
</comment>
<dbReference type="InterPro" id="IPR038765">
    <property type="entry name" value="Papain-like_cys_pep_sf"/>
</dbReference>
<dbReference type="Gene3D" id="3.30.70.2460">
    <property type="entry name" value="Rad4, beta-hairpin domain BHD3"/>
    <property type="match status" value="1"/>
</dbReference>
<organism evidence="10 11">
    <name type="scientific">Lepraria finkii</name>
    <dbReference type="NCBI Taxonomy" id="1340010"/>
    <lineage>
        <taxon>Eukaryota</taxon>
        <taxon>Fungi</taxon>
        <taxon>Dikarya</taxon>
        <taxon>Ascomycota</taxon>
        <taxon>Pezizomycotina</taxon>
        <taxon>Lecanoromycetes</taxon>
        <taxon>OSLEUM clade</taxon>
        <taxon>Lecanoromycetidae</taxon>
        <taxon>Lecanorales</taxon>
        <taxon>Lecanorineae</taxon>
        <taxon>Stereocaulaceae</taxon>
        <taxon>Lepraria</taxon>
    </lineage>
</organism>
<feature type="domain" description="Rad4 beta-hairpin" evidence="8">
    <location>
        <begin position="478"/>
        <end position="541"/>
    </location>
</feature>
<dbReference type="PANTHER" id="PTHR12135:SF2">
    <property type="entry name" value="DNA REPAIR PROTEIN RAD34"/>
    <property type="match status" value="1"/>
</dbReference>
<dbReference type="InterPro" id="IPR018326">
    <property type="entry name" value="Rad4_beta-hairpin_dom1"/>
</dbReference>
<dbReference type="EMBL" id="JBHFEH010000055">
    <property type="protein sequence ID" value="KAL2049914.1"/>
    <property type="molecule type" value="Genomic_DNA"/>
</dbReference>
<dbReference type="SMART" id="SM01032">
    <property type="entry name" value="BHD_3"/>
    <property type="match status" value="1"/>
</dbReference>
<feature type="compositionally biased region" description="Polar residues" evidence="6">
    <location>
        <begin position="201"/>
        <end position="216"/>
    </location>
</feature>
<dbReference type="Gene3D" id="2.20.20.110">
    <property type="entry name" value="Rad4, beta-hairpin domain BHD1"/>
    <property type="match status" value="1"/>
</dbReference>
<comment type="subcellular location">
    <subcellularLocation>
        <location evidence="1">Nucleus</location>
    </subcellularLocation>
</comment>
<feature type="region of interest" description="Disordered" evidence="6">
    <location>
        <begin position="1"/>
        <end position="53"/>
    </location>
</feature>
<feature type="compositionally biased region" description="Polar residues" evidence="6">
    <location>
        <begin position="1"/>
        <end position="16"/>
    </location>
</feature>
<comment type="similarity">
    <text evidence="2">Belongs to the XPC family.</text>
</comment>
<sequence length="920" mass="102530">MESGFWNQSRCASRSAKTPGKGRKEKKAAQNERNQRGWGKPAERQETGAPNMSRGDPLLRLLKVLAAYWRKRFTIIAPGLRKQGYKSLATLVEELASYRNDKHNPEDHGERVRNVEEFRALARSCEGSRDVGAQFFTALIRGLGIEARLVASLQPVGFGWSKNEEAAAKNKKASQNPDSNDGDGISILGGESDFEAPPPMTSTTPKLNAKSMTPDKTNGKKPVSRGGKDAPIDLSQESEHRNVESDENDASVIDVTLSKRRNRPNMNYDKDMPCPNYWTEIISPITNQVHPVDPFIPTPAVATSDDLLSSFESRGAKAEKAKQVFAYVVAYSPDGTAKDVTTRYLKRHMWPGRTKGVRMPIEKVPVYNRRGKVKHYEDYDWFKTVMSGYNRTDKMRTVVDDLEEAGELKPVKPEKKESKPSEDTLQGYKNSAEFVLERHLRREEALRPGSMPVKTFATGKGDKAKVESVFRRKDVEVCRTGESWHKEGRAIKEGELPMKMVPIRAVTLTRKREVEEAERDSGEKLKQGLYSWDQTDWIIPPPIENGVIPKNAFGNMDCYVPTMVPRGAVHIPLRSTVRICKRLGIDYAEAVTGFEFGNKRAVPVVTGVVVAEENEHAVIDQWEKEEEERRIKEEGKREKAALATWRKWLMGLRIVQRVREEYGQDADAHMKEEMNPFTNQNKKKKVTPVEAGEGSKQKEDVISHPDKDMGGGFLVEDDFEGGGFLPEGHDEEEIPHKKSELFIEADEQSVKSGPTSDLPPRAFATTAMNDLEDGSGLSSLEDGYEDPARPVQKSKSATNDKAAKPKTQGASIPKKALANGKKCKASTPPEELGLDEVPAASKQASTKSARAAPKRKAARKSETAVKSHYFEHSSDNEDEGYSDSSAIGEKVVKQPGRKKKKVNDSIASTKGRSLRTRKSL</sequence>
<dbReference type="SMART" id="SM01030">
    <property type="entry name" value="BHD_1"/>
    <property type="match status" value="1"/>
</dbReference>
<evidence type="ECO:0000256" key="3">
    <source>
        <dbReference type="ARBA" id="ARBA00022763"/>
    </source>
</evidence>
<protein>
    <submittedName>
        <fullName evidence="10">Uncharacterized protein</fullName>
    </submittedName>
</protein>
<dbReference type="InterPro" id="IPR018328">
    <property type="entry name" value="Rad4_beta-hairpin_dom3"/>
</dbReference>
<evidence type="ECO:0000313" key="11">
    <source>
        <dbReference type="Proteomes" id="UP001590951"/>
    </source>
</evidence>
<evidence type="ECO:0000256" key="5">
    <source>
        <dbReference type="ARBA" id="ARBA00023242"/>
    </source>
</evidence>
<feature type="compositionally biased region" description="Basic and acidic residues" evidence="6">
    <location>
        <begin position="859"/>
        <end position="875"/>
    </location>
</feature>
<dbReference type="Pfam" id="PF10404">
    <property type="entry name" value="BHD_2"/>
    <property type="match status" value="1"/>
</dbReference>
<feature type="region of interest" description="Disordered" evidence="6">
    <location>
        <begin position="168"/>
        <end position="251"/>
    </location>
</feature>
<keyword evidence="5" id="KW-0539">Nucleus</keyword>
<evidence type="ECO:0000256" key="2">
    <source>
        <dbReference type="ARBA" id="ARBA00009525"/>
    </source>
</evidence>
<feature type="compositionally biased region" description="Basic and acidic residues" evidence="6">
    <location>
        <begin position="693"/>
        <end position="705"/>
    </location>
</feature>
<dbReference type="Pfam" id="PF03835">
    <property type="entry name" value="Rad4"/>
    <property type="match status" value="1"/>
</dbReference>
<keyword evidence="3" id="KW-0227">DNA damage</keyword>
<evidence type="ECO:0000259" key="7">
    <source>
        <dbReference type="SMART" id="SM01030"/>
    </source>
</evidence>
<dbReference type="SMART" id="SM01031">
    <property type="entry name" value="BHD_2"/>
    <property type="match status" value="1"/>
</dbReference>
<keyword evidence="11" id="KW-1185">Reference proteome</keyword>
<dbReference type="InterPro" id="IPR018325">
    <property type="entry name" value="Rad4/PNGase_transGLS-fold"/>
</dbReference>
<dbReference type="InterPro" id="IPR036985">
    <property type="entry name" value="Transglutaminase-like_sf"/>
</dbReference>
<feature type="compositionally biased region" description="Basic and acidic residues" evidence="6">
    <location>
        <begin position="226"/>
        <end position="244"/>
    </location>
</feature>